<dbReference type="STRING" id="1280952.HJA_13980"/>
<evidence type="ECO:0000313" key="8">
    <source>
        <dbReference type="Proteomes" id="UP000024816"/>
    </source>
</evidence>
<feature type="region of interest" description="Disordered" evidence="4">
    <location>
        <begin position="269"/>
        <end position="298"/>
    </location>
</feature>
<organism evidence="7 8">
    <name type="scientific">Hyphomonas jannaschiana VP2</name>
    <dbReference type="NCBI Taxonomy" id="1280952"/>
    <lineage>
        <taxon>Bacteria</taxon>
        <taxon>Pseudomonadati</taxon>
        <taxon>Pseudomonadota</taxon>
        <taxon>Alphaproteobacteria</taxon>
        <taxon>Hyphomonadales</taxon>
        <taxon>Hyphomonadaceae</taxon>
        <taxon>Hyphomonas</taxon>
    </lineage>
</organism>
<comment type="cofactor">
    <cofactor evidence="2">
        <name>Fe cation</name>
        <dbReference type="ChEBI" id="CHEBI:24875"/>
    </cofactor>
    <text evidence="2">Binds 1 Fe cation per subunit.</text>
</comment>
<evidence type="ECO:0000256" key="1">
    <source>
        <dbReference type="ARBA" id="ARBA00008416"/>
    </source>
</evidence>
<dbReference type="PANTHER" id="PTHR13903">
    <property type="entry name" value="PIRIN-RELATED"/>
    <property type="match status" value="1"/>
</dbReference>
<dbReference type="RefSeq" id="WP_035583386.1">
    <property type="nucleotide sequence ID" value="NZ_ARYJ01000010.1"/>
</dbReference>
<accession>A0A059F8R5</accession>
<keyword evidence="2" id="KW-0408">Iron</keyword>
<keyword evidence="8" id="KW-1185">Reference proteome</keyword>
<dbReference type="Pfam" id="PF05726">
    <property type="entry name" value="Pirin_C"/>
    <property type="match status" value="1"/>
</dbReference>
<dbReference type="InterPro" id="IPR003829">
    <property type="entry name" value="Pirin_N_dom"/>
</dbReference>
<dbReference type="eggNOG" id="COG1741">
    <property type="taxonomic scope" value="Bacteria"/>
</dbReference>
<dbReference type="InterPro" id="IPR008778">
    <property type="entry name" value="Pirin_C_dom"/>
</dbReference>
<keyword evidence="2" id="KW-0479">Metal-binding</keyword>
<feature type="domain" description="Pirin N-terminal" evidence="5">
    <location>
        <begin position="20"/>
        <end position="125"/>
    </location>
</feature>
<dbReference type="Proteomes" id="UP000024816">
    <property type="component" value="Unassembled WGS sequence"/>
</dbReference>
<evidence type="ECO:0000259" key="5">
    <source>
        <dbReference type="Pfam" id="PF02678"/>
    </source>
</evidence>
<gene>
    <name evidence="7" type="ORF">HJA_13980</name>
</gene>
<sequence>MNGHISRKIEPRARDLGGGFRVRRVLPFHAQRMVGPFVFFDHFGPVDYAPGEGFDVRPHPHIGLSTVTYLFEGAIEHRDSLGTDIVIRPGAVNWMTAGHGIVHSERTPAPERKAGQKMHGLQTWVALPKTHEGIPPAFDHHPADTLPEFDHRGARMRVLAGEAFGQASPVSFPWPILYVAFEADDGASLILPHTLAEERAIYLVSGKAEIEGEIFDEGQMLVLTSGADVAVRFEPGTKGVICGGAAMDGPRKIEWNFVASDQSLIDQAKKDWEHSAGSGGSDRFPTVPGDTKEWIPLP</sequence>
<evidence type="ECO:0000256" key="2">
    <source>
        <dbReference type="PIRSR" id="PIRSR006232-1"/>
    </source>
</evidence>
<dbReference type="PANTHER" id="PTHR13903:SF8">
    <property type="entry name" value="PIRIN"/>
    <property type="match status" value="1"/>
</dbReference>
<dbReference type="InterPro" id="IPR012093">
    <property type="entry name" value="Pirin"/>
</dbReference>
<feature type="binding site" evidence="2">
    <location>
        <position position="61"/>
    </location>
    <ligand>
        <name>Fe cation</name>
        <dbReference type="ChEBI" id="CHEBI:24875"/>
    </ligand>
</feature>
<dbReference type="EMBL" id="ARYJ01000010">
    <property type="protein sequence ID" value="KCZ86994.1"/>
    <property type="molecule type" value="Genomic_DNA"/>
</dbReference>
<evidence type="ECO:0000256" key="4">
    <source>
        <dbReference type="SAM" id="MobiDB-lite"/>
    </source>
</evidence>
<comment type="similarity">
    <text evidence="1 3">Belongs to the pirin family.</text>
</comment>
<protein>
    <submittedName>
        <fullName evidence="7">Pirin</fullName>
    </submittedName>
</protein>
<feature type="binding site" evidence="2">
    <location>
        <position position="105"/>
    </location>
    <ligand>
        <name>Fe cation</name>
        <dbReference type="ChEBI" id="CHEBI:24875"/>
    </ligand>
</feature>
<evidence type="ECO:0000259" key="6">
    <source>
        <dbReference type="Pfam" id="PF05726"/>
    </source>
</evidence>
<dbReference type="InterPro" id="IPR011051">
    <property type="entry name" value="RmlC_Cupin_sf"/>
</dbReference>
<evidence type="ECO:0000256" key="3">
    <source>
        <dbReference type="RuleBase" id="RU003457"/>
    </source>
</evidence>
<dbReference type="GO" id="GO:0046872">
    <property type="term" value="F:metal ion binding"/>
    <property type="evidence" value="ECO:0007669"/>
    <property type="project" value="UniProtKB-KW"/>
</dbReference>
<dbReference type="Pfam" id="PF02678">
    <property type="entry name" value="Pirin"/>
    <property type="match status" value="1"/>
</dbReference>
<dbReference type="OrthoDB" id="9780903at2"/>
<dbReference type="InterPro" id="IPR014710">
    <property type="entry name" value="RmlC-like_jellyroll"/>
</dbReference>
<proteinExistence type="inferred from homology"/>
<dbReference type="PATRIC" id="fig|1280952.3.peg.2798"/>
<feature type="domain" description="Pirin C-terminal" evidence="6">
    <location>
        <begin position="178"/>
        <end position="274"/>
    </location>
</feature>
<feature type="binding site" evidence="2">
    <location>
        <position position="103"/>
    </location>
    <ligand>
        <name>Fe cation</name>
        <dbReference type="ChEBI" id="CHEBI:24875"/>
    </ligand>
</feature>
<dbReference type="PIRSF" id="PIRSF006232">
    <property type="entry name" value="Pirin"/>
    <property type="match status" value="1"/>
</dbReference>
<feature type="binding site" evidence="2">
    <location>
        <position position="59"/>
    </location>
    <ligand>
        <name>Fe cation</name>
        <dbReference type="ChEBI" id="CHEBI:24875"/>
    </ligand>
</feature>
<dbReference type="CDD" id="cd02909">
    <property type="entry name" value="cupin_pirin_N"/>
    <property type="match status" value="1"/>
</dbReference>
<dbReference type="AlphaFoldDB" id="A0A059F8R5"/>
<comment type="caution">
    <text evidence="7">The sequence shown here is derived from an EMBL/GenBank/DDBJ whole genome shotgun (WGS) entry which is preliminary data.</text>
</comment>
<dbReference type="Gene3D" id="2.60.120.10">
    <property type="entry name" value="Jelly Rolls"/>
    <property type="match status" value="2"/>
</dbReference>
<dbReference type="SUPFAM" id="SSF51182">
    <property type="entry name" value="RmlC-like cupins"/>
    <property type="match status" value="1"/>
</dbReference>
<evidence type="ECO:0000313" key="7">
    <source>
        <dbReference type="EMBL" id="KCZ86994.1"/>
    </source>
</evidence>
<reference evidence="7 8" key="1">
    <citation type="journal article" date="2014" name="Antonie Van Leeuwenhoek">
        <title>Hyphomonas beringensis sp. nov. and Hyphomonas chukchiensis sp. nov., isolated from surface seawater of the Bering Sea and Chukchi Sea.</title>
        <authorList>
            <person name="Li C."/>
            <person name="Lai Q."/>
            <person name="Li G."/>
            <person name="Dong C."/>
            <person name="Wang J."/>
            <person name="Liao Y."/>
            <person name="Shao Z."/>
        </authorList>
    </citation>
    <scope>NUCLEOTIDE SEQUENCE [LARGE SCALE GENOMIC DNA]</scope>
    <source>
        <strain evidence="7 8">VP2</strain>
    </source>
</reference>
<name>A0A059F8R5_9PROT</name>